<keyword evidence="4" id="KW-1185">Reference proteome</keyword>
<dbReference type="SUPFAM" id="SSF51735">
    <property type="entry name" value="NAD(P)-binding Rossmann-fold domains"/>
    <property type="match status" value="1"/>
</dbReference>
<evidence type="ECO:0000313" key="3">
    <source>
        <dbReference type="EMBL" id="BAU94413.1"/>
    </source>
</evidence>
<protein>
    <submittedName>
        <fullName evidence="3">3-alpha-hydroxysteroid dehydrogenase</fullName>
    </submittedName>
</protein>
<dbReference type="AlphaFoldDB" id="A0A160PNK4"/>
<accession>A0A160PNK4</accession>
<dbReference type="PANTHER" id="PTHR43477:SF1">
    <property type="entry name" value="DIHYDROANTICAPSIN 7-DEHYDROGENASE"/>
    <property type="match status" value="1"/>
</dbReference>
<dbReference type="Pfam" id="PF00106">
    <property type="entry name" value="adh_short"/>
    <property type="match status" value="1"/>
</dbReference>
<dbReference type="PRINTS" id="PR00081">
    <property type="entry name" value="GDHRDH"/>
</dbReference>
<evidence type="ECO:0000313" key="4">
    <source>
        <dbReference type="Proteomes" id="UP000218244"/>
    </source>
</evidence>
<evidence type="ECO:0000256" key="1">
    <source>
        <dbReference type="ARBA" id="ARBA00006484"/>
    </source>
</evidence>
<dbReference type="Gene3D" id="3.40.50.720">
    <property type="entry name" value="NAD(P)-binding Rossmann-like Domain"/>
    <property type="match status" value="1"/>
</dbReference>
<keyword evidence="2" id="KW-0560">Oxidoreductase</keyword>
<dbReference type="Proteomes" id="UP000218244">
    <property type="component" value="Chromosome"/>
</dbReference>
<dbReference type="RefSeq" id="WP_096453474.1">
    <property type="nucleotide sequence ID" value="NZ_AP017369.1"/>
</dbReference>
<dbReference type="InterPro" id="IPR051122">
    <property type="entry name" value="SDR_DHRS6-like"/>
</dbReference>
<dbReference type="PANTHER" id="PTHR43477">
    <property type="entry name" value="DIHYDROANTICAPSIN 7-DEHYDROGENASE"/>
    <property type="match status" value="1"/>
</dbReference>
<dbReference type="Pfam" id="PF13561">
    <property type="entry name" value="adh_short_C2"/>
    <property type="match status" value="1"/>
</dbReference>
<sequence length="275" mass="29261">MSQALIPSYAGKKVVVSGGGGRGMGAAAVAALLENGAEVWVLDVQEPQHEGTQFLQVDLKDPKAIENAIEQVGAGIDALFNCVGVAGNRTSDLDTFLINFAGVRHLTNTALKYINDDGAIATIASNAGEKWRNNLREYEELIAQDSFDGAIEWFNANEHLREPGVATAAYRVSKQAIAAWGVLSSAQRGEDGKRRIRQNTVMPGFTETPMGAEFRNVLSDAYFDSYPTPLGRYLDPSEPAKALLFLNSDLASGVNGVTLTVDGGATAALEATARV</sequence>
<dbReference type="KEGG" id="csur:N24_0151"/>
<dbReference type="GO" id="GO:0016491">
    <property type="term" value="F:oxidoreductase activity"/>
    <property type="evidence" value="ECO:0007669"/>
    <property type="project" value="UniProtKB-KW"/>
</dbReference>
<proteinExistence type="inferred from homology"/>
<dbReference type="EMBL" id="AP017369">
    <property type="protein sequence ID" value="BAU94413.1"/>
    <property type="molecule type" value="Genomic_DNA"/>
</dbReference>
<dbReference type="InterPro" id="IPR002347">
    <property type="entry name" value="SDR_fam"/>
</dbReference>
<dbReference type="InterPro" id="IPR036291">
    <property type="entry name" value="NAD(P)-bd_dom_sf"/>
</dbReference>
<gene>
    <name evidence="3" type="ORF">N24_0151</name>
</gene>
<evidence type="ECO:0000256" key="2">
    <source>
        <dbReference type="ARBA" id="ARBA00023002"/>
    </source>
</evidence>
<name>A0A160PNK4_9CORY</name>
<organism evidence="3 4">
    <name type="scientific">Corynebacterium suranareeae</name>
    <dbReference type="NCBI Taxonomy" id="2506452"/>
    <lineage>
        <taxon>Bacteria</taxon>
        <taxon>Bacillati</taxon>
        <taxon>Actinomycetota</taxon>
        <taxon>Actinomycetes</taxon>
        <taxon>Mycobacteriales</taxon>
        <taxon>Corynebacteriaceae</taxon>
        <taxon>Corynebacterium</taxon>
    </lineage>
</organism>
<comment type="similarity">
    <text evidence="1">Belongs to the short-chain dehydrogenases/reductases (SDR) family.</text>
</comment>
<reference evidence="3 4" key="1">
    <citation type="submission" date="2016-02" db="EMBL/GenBank/DDBJ databases">
        <title>Corynebacterium glutamicum N24 whole genome sequencing project.</title>
        <authorList>
            <person name="Matsutani M."/>
            <person name="Nangtapong N."/>
            <person name="Yakushi T."/>
            <person name="Matsushita K."/>
        </authorList>
    </citation>
    <scope>NUCLEOTIDE SEQUENCE [LARGE SCALE GENOMIC DNA]</scope>
    <source>
        <strain evidence="3 4">N24</strain>
    </source>
</reference>